<dbReference type="AlphaFoldDB" id="A0A4C1VZZ1"/>
<name>A0A4C1VZZ1_EUMVA</name>
<protein>
    <submittedName>
        <fullName evidence="1">Uncharacterized protein</fullName>
    </submittedName>
</protein>
<dbReference type="EMBL" id="BGZK01000452">
    <property type="protein sequence ID" value="GBP44411.1"/>
    <property type="molecule type" value="Genomic_DNA"/>
</dbReference>
<dbReference type="Proteomes" id="UP000299102">
    <property type="component" value="Unassembled WGS sequence"/>
</dbReference>
<evidence type="ECO:0000313" key="2">
    <source>
        <dbReference type="Proteomes" id="UP000299102"/>
    </source>
</evidence>
<sequence length="180" mass="20282">MVLKKCLRELEIKVGAVVITVSRVTNAKLPNAALRARCFHPRAASAGRQAARPDGVVSTAYNYGERVGARLPAYRPQTMTLWDTTRGHVKRVAHPPGRPRSVVRRRRQVWIYRCDVVDGYLVRSLPSATVDTSRFAHSQHRHSQFGSARQLSFLVVRHRHLHTPLTVPSYRTALALFTAN</sequence>
<reference evidence="1 2" key="1">
    <citation type="journal article" date="2019" name="Commun. Biol.">
        <title>The bagworm genome reveals a unique fibroin gene that provides high tensile strength.</title>
        <authorList>
            <person name="Kono N."/>
            <person name="Nakamura H."/>
            <person name="Ohtoshi R."/>
            <person name="Tomita M."/>
            <person name="Numata K."/>
            <person name="Arakawa K."/>
        </authorList>
    </citation>
    <scope>NUCLEOTIDE SEQUENCE [LARGE SCALE GENOMIC DNA]</scope>
</reference>
<proteinExistence type="predicted"/>
<evidence type="ECO:0000313" key="1">
    <source>
        <dbReference type="EMBL" id="GBP44411.1"/>
    </source>
</evidence>
<accession>A0A4C1VZZ1</accession>
<organism evidence="1 2">
    <name type="scientific">Eumeta variegata</name>
    <name type="common">Bagworm moth</name>
    <name type="synonym">Eumeta japonica</name>
    <dbReference type="NCBI Taxonomy" id="151549"/>
    <lineage>
        <taxon>Eukaryota</taxon>
        <taxon>Metazoa</taxon>
        <taxon>Ecdysozoa</taxon>
        <taxon>Arthropoda</taxon>
        <taxon>Hexapoda</taxon>
        <taxon>Insecta</taxon>
        <taxon>Pterygota</taxon>
        <taxon>Neoptera</taxon>
        <taxon>Endopterygota</taxon>
        <taxon>Lepidoptera</taxon>
        <taxon>Glossata</taxon>
        <taxon>Ditrysia</taxon>
        <taxon>Tineoidea</taxon>
        <taxon>Psychidae</taxon>
        <taxon>Oiketicinae</taxon>
        <taxon>Eumeta</taxon>
    </lineage>
</organism>
<comment type="caution">
    <text evidence="1">The sequence shown here is derived from an EMBL/GenBank/DDBJ whole genome shotgun (WGS) entry which is preliminary data.</text>
</comment>
<keyword evidence="2" id="KW-1185">Reference proteome</keyword>
<gene>
    <name evidence="1" type="ORF">EVAR_81327_1</name>
</gene>